<name>A0A6F9DQC8_9ASCI</name>
<organism evidence="3">
    <name type="scientific">Phallusia mammillata</name>
    <dbReference type="NCBI Taxonomy" id="59560"/>
    <lineage>
        <taxon>Eukaryota</taxon>
        <taxon>Metazoa</taxon>
        <taxon>Chordata</taxon>
        <taxon>Tunicata</taxon>
        <taxon>Ascidiacea</taxon>
        <taxon>Phlebobranchia</taxon>
        <taxon>Ascidiidae</taxon>
        <taxon>Phallusia</taxon>
    </lineage>
</organism>
<evidence type="ECO:0000256" key="2">
    <source>
        <dbReference type="SAM" id="MobiDB-lite"/>
    </source>
</evidence>
<feature type="compositionally biased region" description="Pro residues" evidence="2">
    <location>
        <begin position="108"/>
        <end position="122"/>
    </location>
</feature>
<reference evidence="3" key="1">
    <citation type="submission" date="2020-04" db="EMBL/GenBank/DDBJ databases">
        <authorList>
            <person name="Neveu A P."/>
        </authorList>
    </citation>
    <scope>NUCLEOTIDE SEQUENCE</scope>
    <source>
        <tissue evidence="3">Whole embryo</tissue>
    </source>
</reference>
<gene>
    <name evidence="3" type="primary">Prr11</name>
</gene>
<protein>
    <submittedName>
        <fullName evidence="3">Proline-rich protein 11-like</fullName>
    </submittedName>
</protein>
<dbReference type="PANTHER" id="PTHR23330:SF9">
    <property type="entry name" value="PROLINE-RICH PROTEIN 11"/>
    <property type="match status" value="1"/>
</dbReference>
<evidence type="ECO:0000313" key="3">
    <source>
        <dbReference type="EMBL" id="CAB3265198.1"/>
    </source>
</evidence>
<dbReference type="EMBL" id="LR789336">
    <property type="protein sequence ID" value="CAB3265198.1"/>
    <property type="molecule type" value="mRNA"/>
</dbReference>
<dbReference type="GO" id="GO:0005634">
    <property type="term" value="C:nucleus"/>
    <property type="evidence" value="ECO:0007669"/>
    <property type="project" value="TreeGrafter"/>
</dbReference>
<feature type="compositionally biased region" description="Polar residues" evidence="2">
    <location>
        <begin position="93"/>
        <end position="105"/>
    </location>
</feature>
<accession>A0A6F9DQC8</accession>
<evidence type="ECO:0000256" key="1">
    <source>
        <dbReference type="SAM" id="Coils"/>
    </source>
</evidence>
<dbReference type="PANTHER" id="PTHR23330">
    <property type="entry name" value="P300 TRANSCRIPTIONAL COFACTOR JMY-RELATED"/>
    <property type="match status" value="1"/>
</dbReference>
<feature type="region of interest" description="Disordered" evidence="2">
    <location>
        <begin position="1"/>
        <end position="31"/>
    </location>
</feature>
<sequence>MKKRRLQGKLFDNNKAKSRSSMHSKRKQLFVDTTEPQKQSIFAWLFSWISALFTFRRSHTDHSRDINQIGDRLETLEASILKLTKQVNKLQRQVSRGNQHNIATTSSIPPPPSPIGIPAPPPPPPPAFKPIQSNQVSSTTVKAKIKKQGISLLDLQNVKLKKRKSSETSSEAKSSSKLQLVTLKDLQNVKLKRRTTEPDVKKKSFQSPKATTKVKSLRKTNIVRSPGGTPMVPRSQEQTTGEGLTPAFTKALRRKFQSIQISPQEKSPSQWRC</sequence>
<feature type="region of interest" description="Disordered" evidence="2">
    <location>
        <begin position="93"/>
        <end position="122"/>
    </location>
</feature>
<keyword evidence="1" id="KW-0175">Coiled coil</keyword>
<feature type="coiled-coil region" evidence="1">
    <location>
        <begin position="66"/>
        <end position="93"/>
    </location>
</feature>
<feature type="region of interest" description="Disordered" evidence="2">
    <location>
        <begin position="193"/>
        <end position="246"/>
    </location>
</feature>
<proteinExistence type="evidence at transcript level"/>
<feature type="compositionally biased region" description="Basic residues" evidence="2">
    <location>
        <begin position="16"/>
        <end position="28"/>
    </location>
</feature>
<dbReference type="AlphaFoldDB" id="A0A6F9DQC8"/>
<feature type="compositionally biased region" description="Polar residues" evidence="2">
    <location>
        <begin position="205"/>
        <end position="214"/>
    </location>
</feature>
<dbReference type="GO" id="GO:0005737">
    <property type="term" value="C:cytoplasm"/>
    <property type="evidence" value="ECO:0007669"/>
    <property type="project" value="TreeGrafter"/>
</dbReference>